<evidence type="ECO:0000313" key="2">
    <source>
        <dbReference type="Proteomes" id="UP001580346"/>
    </source>
</evidence>
<protein>
    <submittedName>
        <fullName evidence="1">Uncharacterized protein</fullName>
    </submittedName>
</protein>
<keyword evidence="2" id="KW-1185">Reference proteome</keyword>
<name>A0ABV5AYA1_9BACL</name>
<accession>A0ABV5AYA1</accession>
<gene>
    <name evidence="1" type="ORF">ACE41H_19130</name>
</gene>
<sequence length="60" mass="6324">MAQEKKQLTLSPEAFTVNSQGEVIISDSALSEALLGSAEENKIGEQGIQEAVKVSVSVSF</sequence>
<proteinExistence type="predicted"/>
<evidence type="ECO:0000313" key="1">
    <source>
        <dbReference type="EMBL" id="MFB5268879.1"/>
    </source>
</evidence>
<reference evidence="1 2" key="1">
    <citation type="submission" date="2024-09" db="EMBL/GenBank/DDBJ databases">
        <title>Paenibacillus zeirhizospherea sp. nov., isolated from surface of the maize (Zea mays) roots in a horticulture field, Hungary.</title>
        <authorList>
            <person name="Marton D."/>
            <person name="Farkas M."/>
            <person name="Bedics A."/>
            <person name="Toth E."/>
            <person name="Tancsics A."/>
            <person name="Boka K."/>
            <person name="Maroti G."/>
            <person name="Kriszt B."/>
            <person name="Cserhati M."/>
        </authorList>
    </citation>
    <scope>NUCLEOTIDE SEQUENCE [LARGE SCALE GENOMIC DNA]</scope>
    <source>
        <strain evidence="1 2">KCTC 33519</strain>
    </source>
</reference>
<dbReference type="EMBL" id="JBHHMI010000021">
    <property type="protein sequence ID" value="MFB5268879.1"/>
    <property type="molecule type" value="Genomic_DNA"/>
</dbReference>
<comment type="caution">
    <text evidence="1">The sequence shown here is derived from an EMBL/GenBank/DDBJ whole genome shotgun (WGS) entry which is preliminary data.</text>
</comment>
<dbReference type="RefSeq" id="WP_375357176.1">
    <property type="nucleotide sequence ID" value="NZ_JBHHMI010000021.1"/>
</dbReference>
<dbReference type="Proteomes" id="UP001580346">
    <property type="component" value="Unassembled WGS sequence"/>
</dbReference>
<organism evidence="1 2">
    <name type="scientific">Paenibacillus enshidis</name>
    <dbReference type="NCBI Taxonomy" id="1458439"/>
    <lineage>
        <taxon>Bacteria</taxon>
        <taxon>Bacillati</taxon>
        <taxon>Bacillota</taxon>
        <taxon>Bacilli</taxon>
        <taxon>Bacillales</taxon>
        <taxon>Paenibacillaceae</taxon>
        <taxon>Paenibacillus</taxon>
    </lineage>
</organism>